<dbReference type="InterPro" id="IPR001387">
    <property type="entry name" value="Cro/C1-type_HTH"/>
</dbReference>
<organism evidence="2">
    <name type="scientific">marine sediment metagenome</name>
    <dbReference type="NCBI Taxonomy" id="412755"/>
    <lineage>
        <taxon>unclassified sequences</taxon>
        <taxon>metagenomes</taxon>
        <taxon>ecological metagenomes</taxon>
    </lineage>
</organism>
<dbReference type="Pfam" id="PF01381">
    <property type="entry name" value="HTH_3"/>
    <property type="match status" value="1"/>
</dbReference>
<reference evidence="2" key="1">
    <citation type="journal article" date="2015" name="Nature">
        <title>Complex archaea that bridge the gap between prokaryotes and eukaryotes.</title>
        <authorList>
            <person name="Spang A."/>
            <person name="Saw J.H."/>
            <person name="Jorgensen S.L."/>
            <person name="Zaremba-Niedzwiedzka K."/>
            <person name="Martijn J."/>
            <person name="Lind A.E."/>
            <person name="van Eijk R."/>
            <person name="Schleper C."/>
            <person name="Guy L."/>
            <person name="Ettema T.J."/>
        </authorList>
    </citation>
    <scope>NUCLEOTIDE SEQUENCE</scope>
</reference>
<feature type="non-terminal residue" evidence="2">
    <location>
        <position position="98"/>
    </location>
</feature>
<gene>
    <name evidence="2" type="ORF">LCGC14_3085040</name>
</gene>
<accession>A0A0F8YJT8</accession>
<proteinExistence type="predicted"/>
<dbReference type="SMART" id="SM00530">
    <property type="entry name" value="HTH_XRE"/>
    <property type="match status" value="1"/>
</dbReference>
<dbReference type="CDD" id="cd00093">
    <property type="entry name" value="HTH_XRE"/>
    <property type="match status" value="1"/>
</dbReference>
<dbReference type="PROSITE" id="PS50943">
    <property type="entry name" value="HTH_CROC1"/>
    <property type="match status" value="1"/>
</dbReference>
<protein>
    <recommendedName>
        <fullName evidence="1">HTH cro/C1-type domain-containing protein</fullName>
    </recommendedName>
</protein>
<comment type="caution">
    <text evidence="2">The sequence shown here is derived from an EMBL/GenBank/DDBJ whole genome shotgun (WGS) entry which is preliminary data.</text>
</comment>
<dbReference type="GO" id="GO:0003677">
    <property type="term" value="F:DNA binding"/>
    <property type="evidence" value="ECO:0007669"/>
    <property type="project" value="InterPro"/>
</dbReference>
<dbReference type="AlphaFoldDB" id="A0A0F8YJT8"/>
<evidence type="ECO:0000313" key="2">
    <source>
        <dbReference type="EMBL" id="KKK54409.1"/>
    </source>
</evidence>
<sequence length="98" mass="11068">MINCKIASDITKIRTRLNMSQIEFGKLLGINQKMVSHLESGKAGYSLKTLEKIASLTGASLDVSLRIMAERKNKVKKSVVKISKEEAKEIRENIDWFD</sequence>
<evidence type="ECO:0000259" key="1">
    <source>
        <dbReference type="PROSITE" id="PS50943"/>
    </source>
</evidence>
<name>A0A0F8YJT8_9ZZZZ</name>
<feature type="domain" description="HTH cro/C1-type" evidence="1">
    <location>
        <begin position="10"/>
        <end position="64"/>
    </location>
</feature>
<dbReference type="InterPro" id="IPR010982">
    <property type="entry name" value="Lambda_DNA-bd_dom_sf"/>
</dbReference>
<dbReference type="EMBL" id="LAZR01066009">
    <property type="protein sequence ID" value="KKK54409.1"/>
    <property type="molecule type" value="Genomic_DNA"/>
</dbReference>
<dbReference type="SUPFAM" id="SSF47413">
    <property type="entry name" value="lambda repressor-like DNA-binding domains"/>
    <property type="match status" value="1"/>
</dbReference>
<dbReference type="Gene3D" id="1.10.260.40">
    <property type="entry name" value="lambda repressor-like DNA-binding domains"/>
    <property type="match status" value="1"/>
</dbReference>